<evidence type="ECO:0000313" key="2">
    <source>
        <dbReference type="WBParaSite" id="TREG1_112650.1"/>
    </source>
</evidence>
<sequence length="76" mass="8542">MGYGCPYCYSYSSVILHYGRYNYATDLGRGQKTGICWTDKKTLGDLDFAGDLRLTSPMHTHTHTRRFTSGNQQVAG</sequence>
<proteinExistence type="predicted"/>
<protein>
    <submittedName>
        <fullName evidence="2">Uncharacterized protein</fullName>
    </submittedName>
</protein>
<keyword evidence="1" id="KW-1185">Reference proteome</keyword>
<reference evidence="2" key="2">
    <citation type="submission" date="2023-11" db="UniProtKB">
        <authorList>
            <consortium name="WormBaseParasite"/>
        </authorList>
    </citation>
    <scope>IDENTIFICATION</scope>
</reference>
<organism evidence="1 2">
    <name type="scientific">Trichobilharzia regenti</name>
    <name type="common">Nasal bird schistosome</name>
    <dbReference type="NCBI Taxonomy" id="157069"/>
    <lineage>
        <taxon>Eukaryota</taxon>
        <taxon>Metazoa</taxon>
        <taxon>Spiralia</taxon>
        <taxon>Lophotrochozoa</taxon>
        <taxon>Platyhelminthes</taxon>
        <taxon>Trematoda</taxon>
        <taxon>Digenea</taxon>
        <taxon>Strigeidida</taxon>
        <taxon>Schistosomatoidea</taxon>
        <taxon>Schistosomatidae</taxon>
        <taxon>Trichobilharzia</taxon>
    </lineage>
</organism>
<dbReference type="Proteomes" id="UP000050795">
    <property type="component" value="Unassembled WGS sequence"/>
</dbReference>
<reference evidence="1" key="1">
    <citation type="submission" date="2022-06" db="EMBL/GenBank/DDBJ databases">
        <authorList>
            <person name="Berger JAMES D."/>
            <person name="Berger JAMES D."/>
        </authorList>
    </citation>
    <scope>NUCLEOTIDE SEQUENCE [LARGE SCALE GENOMIC DNA]</scope>
</reference>
<evidence type="ECO:0000313" key="1">
    <source>
        <dbReference type="Proteomes" id="UP000050795"/>
    </source>
</evidence>
<name>A0AA85IW89_TRIRE</name>
<dbReference type="AlphaFoldDB" id="A0AA85IW89"/>
<accession>A0AA85IW89</accession>
<dbReference type="WBParaSite" id="TREG1_112650.1">
    <property type="protein sequence ID" value="TREG1_112650.1"/>
    <property type="gene ID" value="TREG1_112650"/>
</dbReference>